<comment type="caution">
    <text evidence="2">The sequence shown here is derived from an EMBL/GenBank/DDBJ whole genome shotgun (WGS) entry which is preliminary data.</text>
</comment>
<dbReference type="AlphaFoldDB" id="A0ABD2MUR7"/>
<evidence type="ECO:0000256" key="1">
    <source>
        <dbReference type="SAM" id="MobiDB-lite"/>
    </source>
</evidence>
<keyword evidence="3" id="KW-1185">Reference proteome</keyword>
<feature type="compositionally biased region" description="Basic and acidic residues" evidence="1">
    <location>
        <begin position="66"/>
        <end position="89"/>
    </location>
</feature>
<gene>
    <name evidence="2" type="ORF">HHI36_009103</name>
</gene>
<feature type="region of interest" description="Disordered" evidence="1">
    <location>
        <begin position="1"/>
        <end position="28"/>
    </location>
</feature>
<organism evidence="2 3">
    <name type="scientific">Cryptolaemus montrouzieri</name>
    <dbReference type="NCBI Taxonomy" id="559131"/>
    <lineage>
        <taxon>Eukaryota</taxon>
        <taxon>Metazoa</taxon>
        <taxon>Ecdysozoa</taxon>
        <taxon>Arthropoda</taxon>
        <taxon>Hexapoda</taxon>
        <taxon>Insecta</taxon>
        <taxon>Pterygota</taxon>
        <taxon>Neoptera</taxon>
        <taxon>Endopterygota</taxon>
        <taxon>Coleoptera</taxon>
        <taxon>Polyphaga</taxon>
        <taxon>Cucujiformia</taxon>
        <taxon>Coccinelloidea</taxon>
        <taxon>Coccinellidae</taxon>
        <taxon>Scymninae</taxon>
        <taxon>Scymnini</taxon>
        <taxon>Cryptolaemus</taxon>
    </lineage>
</organism>
<proteinExistence type="predicted"/>
<evidence type="ECO:0000313" key="3">
    <source>
        <dbReference type="Proteomes" id="UP001516400"/>
    </source>
</evidence>
<name>A0ABD2MUR7_9CUCU</name>
<evidence type="ECO:0000313" key="2">
    <source>
        <dbReference type="EMBL" id="KAL3270047.1"/>
    </source>
</evidence>
<dbReference type="Proteomes" id="UP001516400">
    <property type="component" value="Unassembled WGS sequence"/>
</dbReference>
<feature type="region of interest" description="Disordered" evidence="1">
    <location>
        <begin position="62"/>
        <end position="89"/>
    </location>
</feature>
<accession>A0ABD2MUR7</accession>
<reference evidence="2 3" key="1">
    <citation type="journal article" date="2021" name="BMC Biol.">
        <title>Horizontally acquired antibacterial genes associated with adaptive radiation of ladybird beetles.</title>
        <authorList>
            <person name="Li H.S."/>
            <person name="Tang X.F."/>
            <person name="Huang Y.H."/>
            <person name="Xu Z.Y."/>
            <person name="Chen M.L."/>
            <person name="Du X.Y."/>
            <person name="Qiu B.Y."/>
            <person name="Chen P.T."/>
            <person name="Zhang W."/>
            <person name="Slipinski A."/>
            <person name="Escalona H.E."/>
            <person name="Waterhouse R.M."/>
            <person name="Zwick A."/>
            <person name="Pang H."/>
        </authorList>
    </citation>
    <scope>NUCLEOTIDE SEQUENCE [LARGE SCALE GENOMIC DNA]</scope>
    <source>
        <strain evidence="2">SYSU2018</strain>
    </source>
</reference>
<sequence>MHRPCLEEDGSSAPKRRDNQTTGLKRKVYKRLGENAEPVLWLSESKKYKPCHRHEEGCNGNFSPNDIHDDNPQHDNCAEEKTAGESDRKLGTEAWTATCSIIP</sequence>
<protein>
    <submittedName>
        <fullName evidence="2">Uncharacterized protein</fullName>
    </submittedName>
</protein>
<dbReference type="EMBL" id="JABFTP020000021">
    <property type="protein sequence ID" value="KAL3270047.1"/>
    <property type="molecule type" value="Genomic_DNA"/>
</dbReference>